<gene>
    <name evidence="1" type="ORF">BLA23254_01405</name>
</gene>
<organism evidence="1 2">
    <name type="scientific">Burkholderia lata (strain ATCC 17760 / DSM 23089 / LMG 22485 / NCIMB 9086 / R18194 / 383)</name>
    <dbReference type="NCBI Taxonomy" id="482957"/>
    <lineage>
        <taxon>Bacteria</taxon>
        <taxon>Pseudomonadati</taxon>
        <taxon>Pseudomonadota</taxon>
        <taxon>Betaproteobacteria</taxon>
        <taxon>Burkholderiales</taxon>
        <taxon>Burkholderiaceae</taxon>
        <taxon>Burkholderia</taxon>
        <taxon>Burkholderia cepacia complex</taxon>
    </lineage>
</organism>
<protein>
    <submittedName>
        <fullName evidence="1">Uncharacterized protein</fullName>
    </submittedName>
</protein>
<name>A0A6P2IRK4_BURL3</name>
<evidence type="ECO:0000313" key="1">
    <source>
        <dbReference type="EMBL" id="VWB32465.1"/>
    </source>
</evidence>
<proteinExistence type="predicted"/>
<evidence type="ECO:0000313" key="2">
    <source>
        <dbReference type="Proteomes" id="UP000494218"/>
    </source>
</evidence>
<dbReference type="Proteomes" id="UP000494218">
    <property type="component" value="Unassembled WGS sequence"/>
</dbReference>
<dbReference type="EMBL" id="CABVPW010000005">
    <property type="protein sequence ID" value="VWB32465.1"/>
    <property type="molecule type" value="Genomic_DNA"/>
</dbReference>
<accession>A0A6P2IRK4</accession>
<reference evidence="1 2" key="1">
    <citation type="submission" date="2019-09" db="EMBL/GenBank/DDBJ databases">
        <authorList>
            <person name="Depoorter E."/>
        </authorList>
    </citation>
    <scope>NUCLEOTIDE SEQUENCE [LARGE SCALE GENOMIC DNA]</scope>
    <source>
        <strain evidence="1">LMG 23254</strain>
    </source>
</reference>
<dbReference type="RefSeq" id="WP_175030595.1">
    <property type="nucleotide sequence ID" value="NZ_CABVPW010000005.1"/>
</dbReference>
<dbReference type="AlphaFoldDB" id="A0A6P2IRK4"/>
<sequence length="84" mass="9285">MTTHITIEFTEHAAEAIGEQTSTSFSYDQGAHVPQPGDFVELENSRQTFFVIGRVFSLKANYSAVKLVLDLPPPDGEQDFDSAH</sequence>